<protein>
    <recommendedName>
        <fullName evidence="4">adenylate cyclase</fullName>
        <ecNumber evidence="4">4.6.1.1</ecNumber>
    </recommendedName>
</protein>
<feature type="transmembrane region" description="Helical" evidence="18">
    <location>
        <begin position="772"/>
        <end position="791"/>
    </location>
</feature>
<keyword evidence="11 18" id="KW-1133">Transmembrane helix</keyword>
<feature type="compositionally biased region" description="Polar residues" evidence="17">
    <location>
        <begin position="1249"/>
        <end position="1276"/>
    </location>
</feature>
<dbReference type="PANTHER" id="PTHR45627">
    <property type="entry name" value="ADENYLATE CYCLASE TYPE 1"/>
    <property type="match status" value="1"/>
</dbReference>
<evidence type="ECO:0000256" key="10">
    <source>
        <dbReference type="ARBA" id="ARBA00022842"/>
    </source>
</evidence>
<feature type="compositionally biased region" description="Low complexity" evidence="17">
    <location>
        <begin position="1173"/>
        <end position="1192"/>
    </location>
</feature>
<dbReference type="GO" id="GO:0005886">
    <property type="term" value="C:plasma membrane"/>
    <property type="evidence" value="ECO:0007669"/>
    <property type="project" value="InterPro"/>
</dbReference>
<feature type="compositionally biased region" description="Low complexity" evidence="17">
    <location>
        <begin position="1284"/>
        <end position="1300"/>
    </location>
</feature>
<dbReference type="Pfam" id="PF06327">
    <property type="entry name" value="Adcy_cons_dom"/>
    <property type="match status" value="1"/>
</dbReference>
<keyword evidence="14" id="KW-0325">Glycoprotein</keyword>
<keyword evidence="15 16" id="KW-0456">Lyase</keyword>
<comment type="similarity">
    <text evidence="16">Belongs to the adenylyl cyclase class-4/guanylyl cyclase family.</text>
</comment>
<dbReference type="InterPro" id="IPR001054">
    <property type="entry name" value="A/G_cyclase"/>
</dbReference>
<evidence type="ECO:0000256" key="16">
    <source>
        <dbReference type="RuleBase" id="RU000405"/>
    </source>
</evidence>
<reference evidence="20 21" key="1">
    <citation type="submission" date="2024-04" db="EMBL/GenBank/DDBJ databases">
        <authorList>
            <person name="Rising A."/>
            <person name="Reimegard J."/>
            <person name="Sonavane S."/>
            <person name="Akerstrom W."/>
            <person name="Nylinder S."/>
            <person name="Hedman E."/>
            <person name="Kallberg Y."/>
        </authorList>
    </citation>
    <scope>NUCLEOTIDE SEQUENCE [LARGE SCALE GENOMIC DNA]</scope>
</reference>
<dbReference type="FunFam" id="3.30.70.1230:FF:000002">
    <property type="entry name" value="Adenylate cyclase"/>
    <property type="match status" value="1"/>
</dbReference>
<evidence type="ECO:0000313" key="21">
    <source>
        <dbReference type="Proteomes" id="UP001497382"/>
    </source>
</evidence>
<dbReference type="Proteomes" id="UP001497382">
    <property type="component" value="Unassembled WGS sequence"/>
</dbReference>
<feature type="transmembrane region" description="Helical" evidence="18">
    <location>
        <begin position="660"/>
        <end position="678"/>
    </location>
</feature>
<feature type="transmembrane region" description="Helical" evidence="18">
    <location>
        <begin position="167"/>
        <end position="191"/>
    </location>
</feature>
<feature type="compositionally biased region" description="Polar residues" evidence="17">
    <location>
        <begin position="1083"/>
        <end position="1099"/>
    </location>
</feature>
<organism evidence="20 21">
    <name type="scientific">Larinioides sclopetarius</name>
    <dbReference type="NCBI Taxonomy" id="280406"/>
    <lineage>
        <taxon>Eukaryota</taxon>
        <taxon>Metazoa</taxon>
        <taxon>Ecdysozoa</taxon>
        <taxon>Arthropoda</taxon>
        <taxon>Chelicerata</taxon>
        <taxon>Arachnida</taxon>
        <taxon>Araneae</taxon>
        <taxon>Araneomorphae</taxon>
        <taxon>Entelegynae</taxon>
        <taxon>Araneoidea</taxon>
        <taxon>Araneidae</taxon>
        <taxon>Larinioides</taxon>
    </lineage>
</organism>
<feature type="region of interest" description="Disordered" evidence="17">
    <location>
        <begin position="1249"/>
        <end position="1300"/>
    </location>
</feature>
<feature type="compositionally biased region" description="Polar residues" evidence="17">
    <location>
        <begin position="1474"/>
        <end position="1488"/>
    </location>
</feature>
<feature type="region of interest" description="Disordered" evidence="17">
    <location>
        <begin position="1343"/>
        <end position="1375"/>
    </location>
</feature>
<evidence type="ECO:0000256" key="12">
    <source>
        <dbReference type="ARBA" id="ARBA00022998"/>
    </source>
</evidence>
<dbReference type="InterPro" id="IPR032628">
    <property type="entry name" value="AC_N"/>
</dbReference>
<dbReference type="Gene3D" id="3.30.70.1230">
    <property type="entry name" value="Nucleotide cyclase"/>
    <property type="match status" value="2"/>
</dbReference>
<evidence type="ECO:0000256" key="11">
    <source>
        <dbReference type="ARBA" id="ARBA00022989"/>
    </source>
</evidence>
<dbReference type="SMART" id="SM00044">
    <property type="entry name" value="CYCc"/>
    <property type="match status" value="2"/>
</dbReference>
<feature type="compositionally biased region" description="Polar residues" evidence="17">
    <location>
        <begin position="1399"/>
        <end position="1411"/>
    </location>
</feature>
<dbReference type="GO" id="GO:0005524">
    <property type="term" value="F:ATP binding"/>
    <property type="evidence" value="ECO:0007669"/>
    <property type="project" value="UniProtKB-KW"/>
</dbReference>
<evidence type="ECO:0000256" key="2">
    <source>
        <dbReference type="ARBA" id="ARBA00001946"/>
    </source>
</evidence>
<dbReference type="EMBL" id="CAXIEN010000002">
    <property type="protein sequence ID" value="CAL1261619.1"/>
    <property type="molecule type" value="Genomic_DNA"/>
</dbReference>
<keyword evidence="6" id="KW-0479">Metal-binding</keyword>
<proteinExistence type="inferred from homology"/>
<feature type="transmembrane region" description="Helical" evidence="18">
    <location>
        <begin position="712"/>
        <end position="733"/>
    </location>
</feature>
<evidence type="ECO:0000256" key="14">
    <source>
        <dbReference type="ARBA" id="ARBA00023180"/>
    </source>
</evidence>
<keyword evidence="21" id="KW-1185">Reference proteome</keyword>
<feature type="transmembrane region" description="Helical" evidence="18">
    <location>
        <begin position="49"/>
        <end position="68"/>
    </location>
</feature>
<keyword evidence="5 18" id="KW-0812">Transmembrane</keyword>
<evidence type="ECO:0000256" key="6">
    <source>
        <dbReference type="ARBA" id="ARBA00022723"/>
    </source>
</evidence>
<dbReference type="Pfam" id="PF16214">
    <property type="entry name" value="AC_N"/>
    <property type="match status" value="1"/>
</dbReference>
<evidence type="ECO:0000256" key="13">
    <source>
        <dbReference type="ARBA" id="ARBA00023136"/>
    </source>
</evidence>
<dbReference type="EC" id="4.6.1.1" evidence="4"/>
<gene>
    <name evidence="20" type="ORF">LARSCL_LOCUS509</name>
</gene>
<evidence type="ECO:0000256" key="3">
    <source>
        <dbReference type="ARBA" id="ARBA00004141"/>
    </source>
</evidence>
<evidence type="ECO:0000256" key="17">
    <source>
        <dbReference type="SAM" id="MobiDB-lite"/>
    </source>
</evidence>
<dbReference type="GO" id="GO:0046872">
    <property type="term" value="F:metal ion binding"/>
    <property type="evidence" value="ECO:0007669"/>
    <property type="project" value="UniProtKB-KW"/>
</dbReference>
<dbReference type="InterPro" id="IPR018297">
    <property type="entry name" value="A/G_cyclase_CS"/>
</dbReference>
<evidence type="ECO:0000313" key="20">
    <source>
        <dbReference type="EMBL" id="CAL1261619.1"/>
    </source>
</evidence>
<feature type="region of interest" description="Disordered" evidence="17">
    <location>
        <begin position="1396"/>
        <end position="1460"/>
    </location>
</feature>
<comment type="catalytic activity">
    <reaction evidence="1">
        <text>ATP = 3',5'-cyclic AMP + diphosphate</text>
        <dbReference type="Rhea" id="RHEA:15389"/>
        <dbReference type="ChEBI" id="CHEBI:30616"/>
        <dbReference type="ChEBI" id="CHEBI:33019"/>
        <dbReference type="ChEBI" id="CHEBI:58165"/>
        <dbReference type="EC" id="4.6.1.1"/>
    </reaction>
</comment>
<dbReference type="InterPro" id="IPR029787">
    <property type="entry name" value="Nucleotide_cyclase"/>
</dbReference>
<evidence type="ECO:0000256" key="9">
    <source>
        <dbReference type="ARBA" id="ARBA00022840"/>
    </source>
</evidence>
<dbReference type="PANTHER" id="PTHR45627:SF26">
    <property type="entry name" value="ADENYLATE CYCLASE TYPE 1"/>
    <property type="match status" value="1"/>
</dbReference>
<evidence type="ECO:0000259" key="19">
    <source>
        <dbReference type="PROSITE" id="PS50125"/>
    </source>
</evidence>
<feature type="domain" description="Guanylate cyclase" evidence="19">
    <location>
        <begin position="286"/>
        <end position="413"/>
    </location>
</feature>
<feature type="compositionally biased region" description="Polar residues" evidence="17">
    <location>
        <begin position="1343"/>
        <end position="1361"/>
    </location>
</feature>
<keyword evidence="13 18" id="KW-0472">Membrane</keyword>
<evidence type="ECO:0000256" key="15">
    <source>
        <dbReference type="ARBA" id="ARBA00023239"/>
    </source>
</evidence>
<feature type="compositionally biased region" description="Low complexity" evidence="17">
    <location>
        <begin position="1442"/>
        <end position="1459"/>
    </location>
</feature>
<dbReference type="FunFam" id="3.30.70.1230:FF:000001">
    <property type="entry name" value="Adenylate cyclase"/>
    <property type="match status" value="1"/>
</dbReference>
<evidence type="ECO:0000256" key="7">
    <source>
        <dbReference type="ARBA" id="ARBA00022737"/>
    </source>
</evidence>
<feature type="transmembrane region" description="Helical" evidence="18">
    <location>
        <begin position="100"/>
        <end position="121"/>
    </location>
</feature>
<dbReference type="CDD" id="cd07302">
    <property type="entry name" value="CHD"/>
    <property type="match status" value="2"/>
</dbReference>
<keyword evidence="8" id="KW-0547">Nucleotide-binding</keyword>
<feature type="region of interest" description="Disordered" evidence="17">
    <location>
        <begin position="1083"/>
        <end position="1199"/>
    </location>
</feature>
<sequence>MDHSVKAMNSHRKVVFSRLLNRHNFENGELEQLYRRYTVKLQQTSTSSVLALVASLTASLVALHVAYVKLLSAAALYYLFVCTSFAAALGLLLTGHAKDAHLPAICYTALVLCSGLCLVGLPVSVTDSNTWGASSWGQEHAAVHGVWEVLFVLFVSYSLLPLKTRVAVCVGVLLPILHTAVAVTSATQYQVLTWQQMTANILSFICVSVVGLFVHNLMERAQRKAFLDTRNCIKARLEMEDENEKLERLLLSVLPQHVAMEMKADIIRPREGPFHKIYIQKHENVSILFADIVGFTVLASQCTAQELVRLLNELFGRFDQLSNDNHCLRIKILGDCYYCVSGLPDPRSDHAHCAVEMGLDMIDVIASVVEATDVHLNMRVGIHTGRVLCGVLGLRKWQYDVWSNDVTLANYMEAGGEPGRVHVTQATLDCLHGEYEVEPGRGADRNSYLREHNVVSYFIVPPSHRRKPLLFSAQSQIRPGGNRRKLSFKNVSNVVVQLLHSIKYSMDVPFSNMAVASGPVVEKPGTKMSTFADKLRKPFKKRHSTVYHQPTSRVNKYLAQAIEARSVDQEKSTHVNVITLCFKDRLKEKQYYSEKDEGFANSMICCLTVLLLLGCLQAVVLTRSLLMVILFISAFCWTFFLIILTIGAKMKFISWDISRFFLLRMTSIVLTIIFIYVVSQINVFACIKEPKCSPSSNISLASLLYDHYYCPLPHYIVISCILTFFSVVVFLRIPILIKVSLLLPMTIISLVTIEVIQLPLFECYDEHVKSVVPEHLIGVVVIIHFLFAVLIHGRQVEWTARLDFLWNLQANEEKREMHELQSSNRRILFNLLPAHVATHFLDNQFKNNMDLYNQSYSKVGVVFASIPNFHEFYMELDGNNQGMECLRLLNEIIADFDELLDDERFKAIDKIKTVGSTYMAAIGLMPEYRIIDDNRESAVEYMSILAEMVFAFKDKLADINENSYNNFFLRIGLNIGPVVAGVIGASKPQYDIWGNTVNVASRMDSTGLPNHIQVTEEVYNLLKDTYVFQCRGIVKVKGKGDMTTYFLIRRKEPHEIQQNETPVCKEEKNEVCQNAQKEPCLNNISSAQSSAPKTNNENTNRMRKPHLYHSEPVSEIHSTSSPRLPSMQLPPWQPRCQQRSFSSDKESDLYDQPKPIIGNAPTKSYSQSRPRFNNNHSNANNKNSTKISSSSPESKDDLQDKLQKLNTGSSLYTNKVYRPSKMYTHPRAHTVNKSPVVLTPPEEMFNFPAANSTNHAESSSSAVPNDTTFAINNSHDSLLGHEQNNSVDSSSLNRSSTSSCDSYIRTDFSRTDIDTPSPALYDYTCNGSNVQWVYPADNIRNKSSASETEENSLSNNLTDNKQALPEVGLSPSHHNGKSIISCGDIKEVKNKQDDIKLVSDSSETGSFSNMTAEIKNSHNTEKTDRKQTSVNNKDRKPNLEFNPSLSNGSSNSAPFSSVNEDQLTQVSKSYLNGSNVSENQTLCPSMNGSKFHEESNDILPESPQIIQTVNSSKKLPSQKNIHLHDSLLCSEKPHKDIDNNNSFKNNLSKSPILKEKSDSSYLDYFDMKSSSFPSSSDSSPKSSKKNESPEIYTKKMSKNSLNSRQAINNNLRLSSAHKNHKDSTYEETIPILQEGMNIVPRASVELTDSDESDDEKSAEIPLIDEYCTDDPNLENASLLNEHGLTDAEGALSDLNSIINDPNPGDGDMDDTSISSRASSRMFDSDQLLSVDSLNVMYDSEYDNYRPGMVSDDDIFHHEHASDPDLDYLEDPNVENIRVLSNNITRNFGLPSKYEKEDSEIG</sequence>
<feature type="transmembrane region" description="Helical" evidence="18">
    <location>
        <begin position="141"/>
        <end position="160"/>
    </location>
</feature>
<evidence type="ECO:0000256" key="1">
    <source>
        <dbReference type="ARBA" id="ARBA00001593"/>
    </source>
</evidence>
<dbReference type="GO" id="GO:0006171">
    <property type="term" value="P:cAMP biosynthetic process"/>
    <property type="evidence" value="ECO:0007669"/>
    <property type="project" value="UniProtKB-KW"/>
</dbReference>
<feature type="region of interest" description="Disordered" evidence="17">
    <location>
        <begin position="1474"/>
        <end position="1495"/>
    </location>
</feature>
<evidence type="ECO:0000256" key="18">
    <source>
        <dbReference type="SAM" id="Phobius"/>
    </source>
</evidence>
<feature type="compositionally biased region" description="Basic and acidic residues" evidence="17">
    <location>
        <begin position="1415"/>
        <end position="1438"/>
    </location>
</feature>
<feature type="compositionally biased region" description="Low complexity" evidence="17">
    <location>
        <begin position="1569"/>
        <end position="1581"/>
    </location>
</feature>
<dbReference type="GO" id="GO:0007189">
    <property type="term" value="P:adenylate cyclase-activating G protein-coupled receptor signaling pathway"/>
    <property type="evidence" value="ECO:0007669"/>
    <property type="project" value="TreeGrafter"/>
</dbReference>
<dbReference type="PROSITE" id="PS00452">
    <property type="entry name" value="GUANYLATE_CYCLASE_1"/>
    <property type="match status" value="2"/>
</dbReference>
<feature type="transmembrane region" description="Helical" evidence="18">
    <location>
        <begin position="74"/>
        <end position="93"/>
    </location>
</feature>
<comment type="subcellular location">
    <subcellularLocation>
        <location evidence="3">Membrane</location>
        <topology evidence="3">Multi-pass membrane protein</topology>
    </subcellularLocation>
</comment>
<evidence type="ECO:0000256" key="5">
    <source>
        <dbReference type="ARBA" id="ARBA00022692"/>
    </source>
</evidence>
<feature type="compositionally biased region" description="Polar residues" evidence="17">
    <location>
        <begin position="1161"/>
        <end position="1172"/>
    </location>
</feature>
<keyword evidence="7" id="KW-0677">Repeat</keyword>
<evidence type="ECO:0000256" key="8">
    <source>
        <dbReference type="ARBA" id="ARBA00022741"/>
    </source>
</evidence>
<name>A0AAV1YUS6_9ARAC</name>
<comment type="cofactor">
    <cofactor evidence="2">
        <name>Mg(2+)</name>
        <dbReference type="ChEBI" id="CHEBI:18420"/>
    </cofactor>
</comment>
<feature type="domain" description="Guanylate cyclase" evidence="19">
    <location>
        <begin position="860"/>
        <end position="1004"/>
    </location>
</feature>
<dbReference type="GO" id="GO:0004016">
    <property type="term" value="F:adenylate cyclase activity"/>
    <property type="evidence" value="ECO:0007669"/>
    <property type="project" value="UniProtKB-EC"/>
</dbReference>
<dbReference type="InterPro" id="IPR009398">
    <property type="entry name" value="Adcy_conserved_dom"/>
</dbReference>
<keyword evidence="9" id="KW-0067">ATP-binding</keyword>
<feature type="transmembrane region" description="Helical" evidence="18">
    <location>
        <begin position="740"/>
        <end position="760"/>
    </location>
</feature>
<dbReference type="Pfam" id="PF00211">
    <property type="entry name" value="Guanylate_cyc"/>
    <property type="match status" value="2"/>
</dbReference>
<feature type="transmembrane region" description="Helical" evidence="18">
    <location>
        <begin position="625"/>
        <end position="648"/>
    </location>
</feature>
<dbReference type="SUPFAM" id="SSF55073">
    <property type="entry name" value="Nucleotide cyclase"/>
    <property type="match status" value="2"/>
</dbReference>
<dbReference type="PROSITE" id="PS50125">
    <property type="entry name" value="GUANYLATE_CYCLASE_2"/>
    <property type="match status" value="2"/>
</dbReference>
<comment type="caution">
    <text evidence="20">The sequence shown here is derived from an EMBL/GenBank/DDBJ whole genome shotgun (WGS) entry which is preliminary data.</text>
</comment>
<accession>A0AAV1YUS6</accession>
<feature type="region of interest" description="Disordered" evidence="17">
    <location>
        <begin position="1569"/>
        <end position="1602"/>
    </location>
</feature>
<keyword evidence="10" id="KW-0460">Magnesium</keyword>
<feature type="transmembrane region" description="Helical" evidence="18">
    <location>
        <begin position="197"/>
        <end position="214"/>
    </location>
</feature>
<dbReference type="GO" id="GO:0035556">
    <property type="term" value="P:intracellular signal transduction"/>
    <property type="evidence" value="ECO:0007669"/>
    <property type="project" value="InterPro"/>
</dbReference>
<feature type="transmembrane region" description="Helical" evidence="18">
    <location>
        <begin position="599"/>
        <end position="619"/>
    </location>
</feature>
<keyword evidence="12" id="KW-0115">cAMP biosynthesis</keyword>
<evidence type="ECO:0000256" key="4">
    <source>
        <dbReference type="ARBA" id="ARBA00012201"/>
    </source>
</evidence>